<dbReference type="Pfam" id="PF14759">
    <property type="entry name" value="Reductase_C"/>
    <property type="match status" value="1"/>
</dbReference>
<keyword evidence="2" id="KW-0285">Flavoprotein</keyword>
<evidence type="ECO:0000259" key="6">
    <source>
        <dbReference type="Pfam" id="PF14759"/>
    </source>
</evidence>
<keyword evidence="3" id="KW-0274">FAD</keyword>
<dbReference type="PRINTS" id="PR00368">
    <property type="entry name" value="FADPNR"/>
</dbReference>
<name>A0ABV7YTI9_9BACT</name>
<dbReference type="InterPro" id="IPR016156">
    <property type="entry name" value="FAD/NAD-linked_Rdtase_dimer_sf"/>
</dbReference>
<feature type="domain" description="FAD/NAD(P)-binding" evidence="5">
    <location>
        <begin position="9"/>
        <end position="308"/>
    </location>
</feature>
<accession>A0ABV7YTI9</accession>
<keyword evidence="8" id="KW-1185">Reference proteome</keyword>
<evidence type="ECO:0000259" key="5">
    <source>
        <dbReference type="Pfam" id="PF07992"/>
    </source>
</evidence>
<dbReference type="SUPFAM" id="SSF55424">
    <property type="entry name" value="FAD/NAD-linked reductases, dimerisation (C-terminal) domain"/>
    <property type="match status" value="1"/>
</dbReference>
<dbReference type="InterPro" id="IPR023753">
    <property type="entry name" value="FAD/NAD-binding_dom"/>
</dbReference>
<dbReference type="InterPro" id="IPR036188">
    <property type="entry name" value="FAD/NAD-bd_sf"/>
</dbReference>
<dbReference type="PANTHER" id="PTHR43557:SF2">
    <property type="entry name" value="RIESKE DOMAIN-CONTAINING PROTEIN-RELATED"/>
    <property type="match status" value="1"/>
</dbReference>
<dbReference type="Gene3D" id="3.50.50.60">
    <property type="entry name" value="FAD/NAD(P)-binding domain"/>
    <property type="match status" value="2"/>
</dbReference>
<dbReference type="RefSeq" id="WP_379834688.1">
    <property type="nucleotide sequence ID" value="NZ_JBHRYQ010000001.1"/>
</dbReference>
<evidence type="ECO:0000256" key="3">
    <source>
        <dbReference type="ARBA" id="ARBA00022827"/>
    </source>
</evidence>
<comment type="cofactor">
    <cofactor evidence="1">
        <name>FAD</name>
        <dbReference type="ChEBI" id="CHEBI:57692"/>
    </cofactor>
</comment>
<evidence type="ECO:0000313" key="7">
    <source>
        <dbReference type="EMBL" id="MFC3809517.1"/>
    </source>
</evidence>
<evidence type="ECO:0000256" key="1">
    <source>
        <dbReference type="ARBA" id="ARBA00001974"/>
    </source>
</evidence>
<comment type="caution">
    <text evidence="7">The sequence shown here is derived from an EMBL/GenBank/DDBJ whole genome shotgun (WGS) entry which is preliminary data.</text>
</comment>
<evidence type="ECO:0000256" key="2">
    <source>
        <dbReference type="ARBA" id="ARBA00022630"/>
    </source>
</evidence>
<gene>
    <name evidence="7" type="ORF">ACFOOI_02535</name>
</gene>
<dbReference type="SUPFAM" id="SSF51905">
    <property type="entry name" value="FAD/NAD(P)-binding domain"/>
    <property type="match status" value="1"/>
</dbReference>
<dbReference type="Pfam" id="PF07992">
    <property type="entry name" value="Pyr_redox_2"/>
    <property type="match status" value="1"/>
</dbReference>
<sequence>MIESKEQTCVVIGASHAGVNFAFSLRKEGWQGKIILFDADPHLPYHRPPLSKAFLTSEAGIANYLLKPEQSYQNESIELQLGKSVTSINRDLKVISLSDGHIQSYDKLVFATGARALVPNIVGLSAGAHVCYLRTAADVLKIKEAYGLSKSKKVLIIGGGYIGLEIAASLKKLGASVVILERERRILSRVTSPEMSAYFYNLHTQNGVEVYANKQVVSVETLEETKQVTCQDGSEYLADLIIVGVGVRVNFELAESIGLEIENGIKVNEFAQTSDSDIYATGDCTNHFNPHYGRYVRLESVQNAVDQGKVAAAAISGKWQAYDSIPWFWSDQYDTKLQIVGLADGYDDLIMREDDNQKRSVWYFKAEKLLSVDAINNAKAYVIGTKVIKENKHINKNVLSDISIPLNYDLLTS</sequence>
<feature type="domain" description="Reductase C-terminal" evidence="6">
    <location>
        <begin position="327"/>
        <end position="407"/>
    </location>
</feature>
<evidence type="ECO:0000256" key="4">
    <source>
        <dbReference type="ARBA" id="ARBA00023002"/>
    </source>
</evidence>
<dbReference type="InterPro" id="IPR028202">
    <property type="entry name" value="Reductase_C"/>
</dbReference>
<dbReference type="Proteomes" id="UP001595616">
    <property type="component" value="Unassembled WGS sequence"/>
</dbReference>
<dbReference type="InterPro" id="IPR050446">
    <property type="entry name" value="FAD-oxidoreductase/Apoptosis"/>
</dbReference>
<dbReference type="Gene3D" id="3.30.390.30">
    <property type="match status" value="1"/>
</dbReference>
<keyword evidence="4" id="KW-0560">Oxidoreductase</keyword>
<organism evidence="7 8">
    <name type="scientific">Lacihabitans lacunae</name>
    <dbReference type="NCBI Taxonomy" id="1028214"/>
    <lineage>
        <taxon>Bacteria</taxon>
        <taxon>Pseudomonadati</taxon>
        <taxon>Bacteroidota</taxon>
        <taxon>Cytophagia</taxon>
        <taxon>Cytophagales</taxon>
        <taxon>Leadbetterellaceae</taxon>
        <taxon>Lacihabitans</taxon>
    </lineage>
</organism>
<dbReference type="PANTHER" id="PTHR43557">
    <property type="entry name" value="APOPTOSIS-INDUCING FACTOR 1"/>
    <property type="match status" value="1"/>
</dbReference>
<protein>
    <submittedName>
        <fullName evidence="7">NAD(P)/FAD-dependent oxidoreductase</fullName>
    </submittedName>
</protein>
<dbReference type="PRINTS" id="PR00411">
    <property type="entry name" value="PNDRDTASEI"/>
</dbReference>
<proteinExistence type="predicted"/>
<dbReference type="EMBL" id="JBHRYQ010000001">
    <property type="protein sequence ID" value="MFC3809517.1"/>
    <property type="molecule type" value="Genomic_DNA"/>
</dbReference>
<evidence type="ECO:0000313" key="8">
    <source>
        <dbReference type="Proteomes" id="UP001595616"/>
    </source>
</evidence>
<reference evidence="8" key="1">
    <citation type="journal article" date="2019" name="Int. J. Syst. Evol. Microbiol.">
        <title>The Global Catalogue of Microorganisms (GCM) 10K type strain sequencing project: providing services to taxonomists for standard genome sequencing and annotation.</title>
        <authorList>
            <consortium name="The Broad Institute Genomics Platform"/>
            <consortium name="The Broad Institute Genome Sequencing Center for Infectious Disease"/>
            <person name="Wu L."/>
            <person name="Ma J."/>
        </authorList>
    </citation>
    <scope>NUCLEOTIDE SEQUENCE [LARGE SCALE GENOMIC DNA]</scope>
    <source>
        <strain evidence="8">CECT 7956</strain>
    </source>
</reference>